<evidence type="ECO:0000256" key="3">
    <source>
        <dbReference type="ARBA" id="ARBA00022786"/>
    </source>
</evidence>
<dbReference type="GO" id="GO:0016020">
    <property type="term" value="C:membrane"/>
    <property type="evidence" value="ECO:0007669"/>
    <property type="project" value="UniProtKB-SubCell"/>
</dbReference>
<name>A0AAE0EVH9_9CHLO</name>
<evidence type="ECO:0000313" key="8">
    <source>
        <dbReference type="EMBL" id="KAK3241734.1"/>
    </source>
</evidence>
<evidence type="ECO:0000256" key="2">
    <source>
        <dbReference type="ARBA" id="ARBA00022692"/>
    </source>
</evidence>
<feature type="transmembrane region" description="Helical" evidence="7">
    <location>
        <begin position="147"/>
        <end position="168"/>
    </location>
</feature>
<keyword evidence="4 7" id="KW-1133">Transmembrane helix</keyword>
<dbReference type="EMBL" id="LGRX02033325">
    <property type="protein sequence ID" value="KAK3241734.1"/>
    <property type="molecule type" value="Genomic_DNA"/>
</dbReference>
<dbReference type="PANTHER" id="PTHR15860">
    <property type="entry name" value="UNCHARACTERIZED RING FINGER-CONTAINING PROTEIN"/>
    <property type="match status" value="1"/>
</dbReference>
<dbReference type="AlphaFoldDB" id="A0AAE0EVH9"/>
<comment type="caution">
    <text evidence="8">The sequence shown here is derived from an EMBL/GenBank/DDBJ whole genome shotgun (WGS) entry which is preliminary data.</text>
</comment>
<accession>A0AAE0EVH9</accession>
<sequence>MTEALLRSSAMEVAIHINPSSFPPEIQEGSSQPASARERPAVVEEPSSLSSDILSDVENAVVDQTLPQENNQSRTDNNDPGGASARLDLQVAARWLEQALPSSFLLCLVFLQQHWVGILVFTWMTLVLFRGNEIIRKQVALKQNRRVLALGSTAAVLLLHVAAGYYWFSDEALWRQLLLLPPRNLPNFWQTIWTVAISDTMARYLVMSVKVVVLLSQRQVPGLPFRRQAQALTLIEYTALLYRVMLPAPVWYRFFLDEETYGHFFSSLTTGLYLTFKFTTMFERACSLYTAAAAFVRREVQFGQCATTEEVSPFTWVPPIPTWHFTLRLSDGFPTSWPIEVGWTYKRSVGVPTAASWLSCRTGELAELPHGRAG</sequence>
<evidence type="ECO:0000256" key="6">
    <source>
        <dbReference type="SAM" id="MobiDB-lite"/>
    </source>
</evidence>
<feature type="region of interest" description="Disordered" evidence="6">
    <location>
        <begin position="64"/>
        <end position="83"/>
    </location>
</feature>
<dbReference type="Proteomes" id="UP001190700">
    <property type="component" value="Unassembled WGS sequence"/>
</dbReference>
<feature type="region of interest" description="Disordered" evidence="6">
    <location>
        <begin position="18"/>
        <end position="51"/>
    </location>
</feature>
<keyword evidence="2 7" id="KW-0812">Transmembrane</keyword>
<comment type="subcellular location">
    <subcellularLocation>
        <location evidence="1">Membrane</location>
        <topology evidence="1">Multi-pass membrane protein</topology>
    </subcellularLocation>
</comment>
<dbReference type="PANTHER" id="PTHR15860:SF0">
    <property type="entry name" value="LP20373P"/>
    <property type="match status" value="1"/>
</dbReference>
<keyword evidence="5 7" id="KW-0472">Membrane</keyword>
<dbReference type="GO" id="GO:0061630">
    <property type="term" value="F:ubiquitin protein ligase activity"/>
    <property type="evidence" value="ECO:0007669"/>
    <property type="project" value="InterPro"/>
</dbReference>
<proteinExistence type="predicted"/>
<dbReference type="InterPro" id="IPR044235">
    <property type="entry name" value="RNFT1/2"/>
</dbReference>
<protein>
    <submittedName>
        <fullName evidence="8">Uncharacterized protein</fullName>
    </submittedName>
</protein>
<gene>
    <name evidence="8" type="ORF">CYMTET_48528</name>
</gene>
<evidence type="ECO:0000256" key="1">
    <source>
        <dbReference type="ARBA" id="ARBA00004141"/>
    </source>
</evidence>
<evidence type="ECO:0000256" key="4">
    <source>
        <dbReference type="ARBA" id="ARBA00022989"/>
    </source>
</evidence>
<keyword evidence="9" id="KW-1185">Reference proteome</keyword>
<feature type="transmembrane region" description="Helical" evidence="7">
    <location>
        <begin position="103"/>
        <end position="126"/>
    </location>
</feature>
<reference evidence="8 9" key="1">
    <citation type="journal article" date="2015" name="Genome Biol. Evol.">
        <title>Comparative Genomics of a Bacterivorous Green Alga Reveals Evolutionary Causalities and Consequences of Phago-Mixotrophic Mode of Nutrition.</title>
        <authorList>
            <person name="Burns J.A."/>
            <person name="Paasch A."/>
            <person name="Narechania A."/>
            <person name="Kim E."/>
        </authorList>
    </citation>
    <scope>NUCLEOTIDE SEQUENCE [LARGE SCALE GENOMIC DNA]</scope>
    <source>
        <strain evidence="8 9">PLY_AMNH</strain>
    </source>
</reference>
<evidence type="ECO:0000313" key="9">
    <source>
        <dbReference type="Proteomes" id="UP001190700"/>
    </source>
</evidence>
<organism evidence="8 9">
    <name type="scientific">Cymbomonas tetramitiformis</name>
    <dbReference type="NCBI Taxonomy" id="36881"/>
    <lineage>
        <taxon>Eukaryota</taxon>
        <taxon>Viridiplantae</taxon>
        <taxon>Chlorophyta</taxon>
        <taxon>Pyramimonadophyceae</taxon>
        <taxon>Pyramimonadales</taxon>
        <taxon>Pyramimonadaceae</taxon>
        <taxon>Cymbomonas</taxon>
    </lineage>
</organism>
<dbReference type="GO" id="GO:1904294">
    <property type="term" value="P:positive regulation of ERAD pathway"/>
    <property type="evidence" value="ECO:0007669"/>
    <property type="project" value="InterPro"/>
</dbReference>
<evidence type="ECO:0000256" key="7">
    <source>
        <dbReference type="SAM" id="Phobius"/>
    </source>
</evidence>
<evidence type="ECO:0000256" key="5">
    <source>
        <dbReference type="ARBA" id="ARBA00023136"/>
    </source>
</evidence>
<feature type="compositionally biased region" description="Polar residues" evidence="6">
    <location>
        <begin position="65"/>
        <end position="75"/>
    </location>
</feature>
<keyword evidence="3" id="KW-0833">Ubl conjugation pathway</keyword>